<evidence type="ECO:0000313" key="1">
    <source>
        <dbReference type="EMBL" id="MCQ8242042.1"/>
    </source>
</evidence>
<dbReference type="EMBL" id="JAMZEJ010000009">
    <property type="protein sequence ID" value="MCQ8242042.1"/>
    <property type="molecule type" value="Genomic_DNA"/>
</dbReference>
<dbReference type="InterPro" id="IPR010287">
    <property type="entry name" value="DUF892_YciF-like"/>
</dbReference>
<accession>A0ABT1W0C3</accession>
<comment type="caution">
    <text evidence="1">The sequence shown here is derived from an EMBL/GenBank/DDBJ whole genome shotgun (WGS) entry which is preliminary data.</text>
</comment>
<dbReference type="Gene3D" id="1.20.1260.10">
    <property type="match status" value="1"/>
</dbReference>
<gene>
    <name evidence="1" type="ORF">NFI88_14470</name>
</gene>
<organism evidence="1 2">
    <name type="scientific">Rhizosaccharibacter radicis</name>
    <dbReference type="NCBI Taxonomy" id="2782605"/>
    <lineage>
        <taxon>Bacteria</taxon>
        <taxon>Pseudomonadati</taxon>
        <taxon>Pseudomonadota</taxon>
        <taxon>Alphaproteobacteria</taxon>
        <taxon>Acetobacterales</taxon>
        <taxon>Acetobacteraceae</taxon>
        <taxon>Rhizosaccharibacter</taxon>
    </lineage>
</organism>
<dbReference type="InterPro" id="IPR012347">
    <property type="entry name" value="Ferritin-like"/>
</dbReference>
<sequence>MTGDANGNPVHELYHTGLRNQHALEMTAIELLRRQVERLEHYPELEARLRQHVGESEQQAERLQAILDRHGTSSSSAKNAVTSVMGNVAAALHVPPADEILKNSFANYAFEHQEIAAYTSLIAMAERVGDTQALAPLRQSLDEERAMAEFLGGQIVPTTERFLALTASGQTAKT</sequence>
<dbReference type="RefSeq" id="WP_422920796.1">
    <property type="nucleotide sequence ID" value="NZ_JAMZEJ010000009.1"/>
</dbReference>
<protein>
    <submittedName>
        <fullName evidence="1">Ferritin-like domain-containing protein</fullName>
    </submittedName>
</protein>
<name>A0ABT1W0C3_9PROT</name>
<dbReference type="SUPFAM" id="SSF47240">
    <property type="entry name" value="Ferritin-like"/>
    <property type="match status" value="1"/>
</dbReference>
<keyword evidence="2" id="KW-1185">Reference proteome</keyword>
<dbReference type="Pfam" id="PF05974">
    <property type="entry name" value="DUF892"/>
    <property type="match status" value="1"/>
</dbReference>
<evidence type="ECO:0000313" key="2">
    <source>
        <dbReference type="Proteomes" id="UP001524547"/>
    </source>
</evidence>
<dbReference type="InterPro" id="IPR009078">
    <property type="entry name" value="Ferritin-like_SF"/>
</dbReference>
<dbReference type="Proteomes" id="UP001524547">
    <property type="component" value="Unassembled WGS sequence"/>
</dbReference>
<reference evidence="1 2" key="1">
    <citation type="submission" date="2022-06" db="EMBL/GenBank/DDBJ databases">
        <title>Rhizosaccharibacter gen. nov. sp. nov. KSS12, endophytic bacteria isolated from sugarcane.</title>
        <authorList>
            <person name="Pitiwittayakul N."/>
        </authorList>
    </citation>
    <scope>NUCLEOTIDE SEQUENCE [LARGE SCALE GENOMIC DNA]</scope>
    <source>
        <strain evidence="1 2">KSS12</strain>
    </source>
</reference>
<proteinExistence type="predicted"/>